<keyword evidence="1" id="KW-0889">Transcription antitermination</keyword>
<dbReference type="GO" id="GO:0031564">
    <property type="term" value="P:transcription antitermination"/>
    <property type="evidence" value="ECO:0007669"/>
    <property type="project" value="UniProtKB-KW"/>
</dbReference>
<gene>
    <name evidence="5" type="ORF">VQ03_21010</name>
</gene>
<reference evidence="5 6" key="1">
    <citation type="submission" date="2015-03" db="EMBL/GenBank/DDBJ databases">
        <title>Genome sequencing of Methylobacterium tarhaniae DSM 25844.</title>
        <authorList>
            <person name="Chaudhry V."/>
            <person name="Patil P.B."/>
        </authorList>
    </citation>
    <scope>NUCLEOTIDE SEQUENCE [LARGE SCALE GENOMIC DNA]</scope>
    <source>
        <strain evidence="5 6">DSM 25844</strain>
    </source>
</reference>
<dbReference type="SUPFAM" id="SSF82679">
    <property type="entry name" value="N-utilization substance G protein NusG, N-terminal domain"/>
    <property type="match status" value="1"/>
</dbReference>
<proteinExistence type="predicted"/>
<evidence type="ECO:0000256" key="2">
    <source>
        <dbReference type="ARBA" id="ARBA00023015"/>
    </source>
</evidence>
<feature type="compositionally biased region" description="Basic and acidic residues" evidence="4">
    <location>
        <begin position="1"/>
        <end position="10"/>
    </location>
</feature>
<evidence type="ECO:0000313" key="6">
    <source>
        <dbReference type="Proteomes" id="UP000036449"/>
    </source>
</evidence>
<keyword evidence="2" id="KW-0805">Transcription regulation</keyword>
<dbReference type="InterPro" id="IPR043425">
    <property type="entry name" value="NusG-like"/>
</dbReference>
<dbReference type="EMBL" id="LABZ01000153">
    <property type="protein sequence ID" value="KMO36118.1"/>
    <property type="molecule type" value="Genomic_DNA"/>
</dbReference>
<evidence type="ECO:0000313" key="5">
    <source>
        <dbReference type="EMBL" id="KMO36118.1"/>
    </source>
</evidence>
<accession>A0A0J6SRX3</accession>
<dbReference type="AlphaFoldDB" id="A0A0J6SRX3"/>
<dbReference type="InterPro" id="IPR036735">
    <property type="entry name" value="NGN_dom_sf"/>
</dbReference>
<keyword evidence="6" id="KW-1185">Reference proteome</keyword>
<dbReference type="InterPro" id="IPR008991">
    <property type="entry name" value="Translation_prot_SH3-like_sf"/>
</dbReference>
<feature type="region of interest" description="Disordered" evidence="4">
    <location>
        <begin position="1"/>
        <end position="49"/>
    </location>
</feature>
<evidence type="ECO:0000256" key="4">
    <source>
        <dbReference type="SAM" id="MobiDB-lite"/>
    </source>
</evidence>
<dbReference type="PANTHER" id="PTHR30265:SF4">
    <property type="entry name" value="KOW MOTIF FAMILY PROTEIN, EXPRESSED"/>
    <property type="match status" value="1"/>
</dbReference>
<dbReference type="CDD" id="cd06091">
    <property type="entry name" value="KOW_NusG"/>
    <property type="match status" value="1"/>
</dbReference>
<organism evidence="5 6">
    <name type="scientific">Methylobacterium tarhaniae</name>
    <dbReference type="NCBI Taxonomy" id="1187852"/>
    <lineage>
        <taxon>Bacteria</taxon>
        <taxon>Pseudomonadati</taxon>
        <taxon>Pseudomonadota</taxon>
        <taxon>Alphaproteobacteria</taxon>
        <taxon>Hyphomicrobiales</taxon>
        <taxon>Methylobacteriaceae</taxon>
        <taxon>Methylobacterium</taxon>
    </lineage>
</organism>
<dbReference type="CDD" id="cd09895">
    <property type="entry name" value="NGN_SP_UpxY"/>
    <property type="match status" value="1"/>
</dbReference>
<dbReference type="OrthoDB" id="7990576at2"/>
<sequence length="246" mass="27164">MVPADPDRTRSPAGGEGRVSGKKRRIARRRREALAHDRPPADRAAEIRRRRRRRVRPARIVLAMDRVWLVAETKARWSARAARDLEAAGIATFEPREEVELTSAQGRRRTARVPLLHRTVFVGLRDDDDLARVEGHPGIARVLFRDGRAVVIAPAVLQGFADAITGHGDRGSGGQKTGNEETGNEEAVRAVLFALGDGVRVTEGPLKALSGTVEGVDPARRRYRVALSLFGRETPVTLDEEQIERD</sequence>
<dbReference type="InterPro" id="IPR014722">
    <property type="entry name" value="Rib_uL2_dom2"/>
</dbReference>
<dbReference type="InterPro" id="IPR015869">
    <property type="entry name" value="Transcrpt_antiterm_NusG_bac_CS"/>
</dbReference>
<protein>
    <submittedName>
        <fullName evidence="5">Antitermination protein NusG</fullName>
    </submittedName>
</protein>
<dbReference type="PROSITE" id="PS01014">
    <property type="entry name" value="NUSG"/>
    <property type="match status" value="1"/>
</dbReference>
<dbReference type="SUPFAM" id="SSF50104">
    <property type="entry name" value="Translation proteins SH3-like domain"/>
    <property type="match status" value="1"/>
</dbReference>
<evidence type="ECO:0000256" key="3">
    <source>
        <dbReference type="ARBA" id="ARBA00023163"/>
    </source>
</evidence>
<name>A0A0J6SRX3_9HYPH</name>
<keyword evidence="3" id="KW-0804">Transcription</keyword>
<dbReference type="Proteomes" id="UP000036449">
    <property type="component" value="Unassembled WGS sequence"/>
</dbReference>
<dbReference type="Gene3D" id="2.30.30.30">
    <property type="match status" value="1"/>
</dbReference>
<feature type="compositionally biased region" description="Basic residues" evidence="4">
    <location>
        <begin position="20"/>
        <end position="31"/>
    </location>
</feature>
<dbReference type="PANTHER" id="PTHR30265">
    <property type="entry name" value="RHO-INTERACTING TRANSCRIPTION TERMINATION FACTOR NUSG"/>
    <property type="match status" value="1"/>
</dbReference>
<feature type="compositionally biased region" description="Basic and acidic residues" evidence="4">
    <location>
        <begin position="32"/>
        <end position="47"/>
    </location>
</feature>
<dbReference type="PATRIC" id="fig|1187852.3.peg.1670"/>
<evidence type="ECO:0000256" key="1">
    <source>
        <dbReference type="ARBA" id="ARBA00022814"/>
    </source>
</evidence>
<dbReference type="GO" id="GO:0006354">
    <property type="term" value="P:DNA-templated transcription elongation"/>
    <property type="evidence" value="ECO:0007669"/>
    <property type="project" value="InterPro"/>
</dbReference>
<comment type="caution">
    <text evidence="5">The sequence shown here is derived from an EMBL/GenBank/DDBJ whole genome shotgun (WGS) entry which is preliminary data.</text>
</comment>